<evidence type="ECO:0000256" key="5">
    <source>
        <dbReference type="SAM" id="MobiDB-lite"/>
    </source>
</evidence>
<feature type="signal peptide" evidence="6">
    <location>
        <begin position="1"/>
        <end position="20"/>
    </location>
</feature>
<sequence length="341" mass="36477">MKSLVKQSLGLLLASSLVLAAGCSSAEPKTAPAAAGGQTAPQSAADTSSKPAAATKLKIVTSFYPLYEFSRQVAGDKADVVNLIPGGVEPHDWEPTAQDMKQIQDAGIFVYNGAGMESWADKALDSLKKEQTAVVEASKGIELMEGVEEEDEDDHDHGKEHASAEGPVLDPHIWLDPVLAQKEVQAIQDALEKADPANKETYKKNADAYIAKLQQLDKAFKDGLSGAKHKEFVTQHAAFGYLAKRYGLTQVPIAGLSPEQEPSPGKLGEIVQFAKEKQVKTIFFETLVAPKVAETVAKELGAKTAVLNPIEGLTDDDKAKNLDYIGIMQNNLAALQSALNE</sequence>
<evidence type="ECO:0000256" key="4">
    <source>
        <dbReference type="RuleBase" id="RU003512"/>
    </source>
</evidence>
<dbReference type="EMBL" id="CP027059">
    <property type="protein sequence ID" value="UQZ86367.1"/>
    <property type="molecule type" value="Genomic_DNA"/>
</dbReference>
<dbReference type="PRINTS" id="PR00691">
    <property type="entry name" value="ADHESINB"/>
</dbReference>
<evidence type="ECO:0000256" key="3">
    <source>
        <dbReference type="ARBA" id="ARBA00022729"/>
    </source>
</evidence>
<proteinExistence type="inferred from homology"/>
<feature type="compositionally biased region" description="Low complexity" evidence="5">
    <location>
        <begin position="29"/>
        <end position="45"/>
    </location>
</feature>
<dbReference type="InterPro" id="IPR050492">
    <property type="entry name" value="Bact_metal-bind_prot9"/>
</dbReference>
<comment type="similarity">
    <text evidence="1 4">Belongs to the bacterial solute-binding protein 9 family.</text>
</comment>
<organism evidence="7 8">
    <name type="scientific">Paenibacillus konkukensis</name>
    <dbReference type="NCBI Taxonomy" id="2020716"/>
    <lineage>
        <taxon>Bacteria</taxon>
        <taxon>Bacillati</taxon>
        <taxon>Bacillota</taxon>
        <taxon>Bacilli</taxon>
        <taxon>Bacillales</taxon>
        <taxon>Paenibacillaceae</taxon>
        <taxon>Paenibacillus</taxon>
    </lineage>
</organism>
<keyword evidence="2 4" id="KW-0813">Transport</keyword>
<feature type="region of interest" description="Disordered" evidence="5">
    <location>
        <begin position="29"/>
        <end position="48"/>
    </location>
</feature>
<dbReference type="Pfam" id="PF01297">
    <property type="entry name" value="ZnuA"/>
    <property type="match status" value="1"/>
</dbReference>
<name>A0ABY4RVL8_9BACL</name>
<dbReference type="PANTHER" id="PTHR42953:SF3">
    <property type="entry name" value="HIGH-AFFINITY ZINC UPTAKE SYSTEM PROTEIN ZNUA"/>
    <property type="match status" value="1"/>
</dbReference>
<evidence type="ECO:0000256" key="1">
    <source>
        <dbReference type="ARBA" id="ARBA00011028"/>
    </source>
</evidence>
<accession>A0ABY4RVL8</accession>
<dbReference type="InterPro" id="IPR006129">
    <property type="entry name" value="AdhesinB"/>
</dbReference>
<keyword evidence="3 6" id="KW-0732">Signal</keyword>
<feature type="region of interest" description="Disordered" evidence="5">
    <location>
        <begin position="146"/>
        <end position="165"/>
    </location>
</feature>
<evidence type="ECO:0000256" key="2">
    <source>
        <dbReference type="ARBA" id="ARBA00022448"/>
    </source>
</evidence>
<evidence type="ECO:0000256" key="6">
    <source>
        <dbReference type="SAM" id="SignalP"/>
    </source>
</evidence>
<dbReference type="PANTHER" id="PTHR42953">
    <property type="entry name" value="HIGH-AFFINITY ZINC UPTAKE SYSTEM PROTEIN ZNUA-RELATED"/>
    <property type="match status" value="1"/>
</dbReference>
<dbReference type="Gene3D" id="3.40.50.1980">
    <property type="entry name" value="Nitrogenase molybdenum iron protein domain"/>
    <property type="match status" value="2"/>
</dbReference>
<reference evidence="7" key="2">
    <citation type="journal article" date="2021" name="J Anim Sci Technol">
        <title>Complete genome sequence of Paenibacillus konkukensis sp. nov. SK3146 as a potential probiotic strain.</title>
        <authorList>
            <person name="Jung H.I."/>
            <person name="Park S."/>
            <person name="Niu K.M."/>
            <person name="Lee S.W."/>
            <person name="Kothari D."/>
            <person name="Yi K.J."/>
            <person name="Kim S.K."/>
        </authorList>
    </citation>
    <scope>NUCLEOTIDE SEQUENCE</scope>
    <source>
        <strain evidence="7">SK3146</strain>
    </source>
</reference>
<dbReference type="Proteomes" id="UP001057134">
    <property type="component" value="Chromosome"/>
</dbReference>
<protein>
    <submittedName>
        <fullName evidence="7">High-affinity zinc uptake system binding-protein ZnuA</fullName>
    </submittedName>
</protein>
<evidence type="ECO:0000313" key="7">
    <source>
        <dbReference type="EMBL" id="UQZ86367.1"/>
    </source>
</evidence>
<dbReference type="RefSeq" id="WP_249861910.1">
    <property type="nucleotide sequence ID" value="NZ_CP027059.1"/>
</dbReference>
<dbReference type="SUPFAM" id="SSF53807">
    <property type="entry name" value="Helical backbone' metal receptor"/>
    <property type="match status" value="1"/>
</dbReference>
<dbReference type="CDD" id="cd01017">
    <property type="entry name" value="AdcA"/>
    <property type="match status" value="1"/>
</dbReference>
<dbReference type="InterPro" id="IPR006128">
    <property type="entry name" value="Lipoprotein_PsaA-like"/>
</dbReference>
<dbReference type="InterPro" id="IPR006127">
    <property type="entry name" value="ZnuA-like"/>
</dbReference>
<dbReference type="PROSITE" id="PS51257">
    <property type="entry name" value="PROKAR_LIPOPROTEIN"/>
    <property type="match status" value="1"/>
</dbReference>
<feature type="chain" id="PRO_5046171839" evidence="6">
    <location>
        <begin position="21"/>
        <end position="341"/>
    </location>
</feature>
<keyword evidence="8" id="KW-1185">Reference proteome</keyword>
<reference evidence="7" key="1">
    <citation type="submission" date="2018-02" db="EMBL/GenBank/DDBJ databases">
        <authorList>
            <person name="Kim S.-K."/>
            <person name="Jung H.-I."/>
            <person name="Lee S.-W."/>
        </authorList>
    </citation>
    <scope>NUCLEOTIDE SEQUENCE</scope>
    <source>
        <strain evidence="7">SK3146</strain>
    </source>
</reference>
<evidence type="ECO:0000313" key="8">
    <source>
        <dbReference type="Proteomes" id="UP001057134"/>
    </source>
</evidence>
<dbReference type="PRINTS" id="PR00690">
    <property type="entry name" value="ADHESNFAMILY"/>
</dbReference>
<gene>
    <name evidence="7" type="primary">znuA_1</name>
    <name evidence="7" type="ORF">SK3146_05660</name>
</gene>